<dbReference type="SUPFAM" id="SSF53271">
    <property type="entry name" value="PRTase-like"/>
    <property type="match status" value="1"/>
</dbReference>
<keyword evidence="4" id="KW-1185">Reference proteome</keyword>
<dbReference type="Pfam" id="PF00156">
    <property type="entry name" value="Pribosyltran"/>
    <property type="match status" value="1"/>
</dbReference>
<evidence type="ECO:0000259" key="1">
    <source>
        <dbReference type="Pfam" id="PF00156"/>
    </source>
</evidence>
<dbReference type="Proteomes" id="UP000054985">
    <property type="component" value="Unassembled WGS sequence"/>
</dbReference>
<keyword evidence="3" id="KW-0808">Transferase</keyword>
<dbReference type="InterPro" id="IPR000836">
    <property type="entry name" value="PRTase_dom"/>
</dbReference>
<protein>
    <submittedName>
        <fullName evidence="3">Phosphoribosyltransferase</fullName>
    </submittedName>
</protein>
<keyword evidence="3" id="KW-0328">Glycosyltransferase</keyword>
<gene>
    <name evidence="2" type="ORF">Lmor_3153</name>
    <name evidence="3" type="ORF">NCTC12239_02573</name>
</gene>
<sequence length="212" mass="23484">MDKYIDRREAGIILAKHLKSYAHQADVIILALPRGGVPVAYELARELSLPFDVFIVRKLGVPGHEELAMGAIASGGTLLFNEPLMKQLNLDSSSVKAIVEREQKELERRELLYHGNRTYPSLNGKTIILVDDGIATGFTMRAAVAAIRKQQPASLVVAVPVAEYSTCEELAAMVDQLVCPLKPINFYAVGLWYDNFPQTSDEEVIYLLKQSI</sequence>
<dbReference type="Proteomes" id="UP000254040">
    <property type="component" value="Unassembled WGS sequence"/>
</dbReference>
<dbReference type="InterPro" id="IPR029057">
    <property type="entry name" value="PRTase-like"/>
</dbReference>
<proteinExistence type="predicted"/>
<dbReference type="EMBL" id="UGOG01000001">
    <property type="protein sequence ID" value="STX63625.1"/>
    <property type="molecule type" value="Genomic_DNA"/>
</dbReference>
<dbReference type="OrthoDB" id="9810066at2"/>
<reference evidence="2 4" key="1">
    <citation type="submission" date="2015-11" db="EMBL/GenBank/DDBJ databases">
        <title>Genomic analysis of 38 Legionella species identifies large and diverse effector repertoires.</title>
        <authorList>
            <person name="Burstein D."/>
            <person name="Amaro F."/>
            <person name="Zusman T."/>
            <person name="Lifshitz Z."/>
            <person name="Cohen O."/>
            <person name="Gilbert J.A."/>
            <person name="Pupko T."/>
            <person name="Shuman H.A."/>
            <person name="Segal G."/>
        </authorList>
    </citation>
    <scope>NUCLEOTIDE SEQUENCE [LARGE SCALE GENOMIC DNA]</scope>
    <source>
        <strain evidence="2 4">ATCC 43877</strain>
    </source>
</reference>
<organism evidence="3 5">
    <name type="scientific">Legionella moravica</name>
    <dbReference type="NCBI Taxonomy" id="39962"/>
    <lineage>
        <taxon>Bacteria</taxon>
        <taxon>Pseudomonadati</taxon>
        <taxon>Pseudomonadota</taxon>
        <taxon>Gammaproteobacteria</taxon>
        <taxon>Legionellales</taxon>
        <taxon>Legionellaceae</taxon>
        <taxon>Legionella</taxon>
    </lineage>
</organism>
<reference evidence="3 5" key="2">
    <citation type="submission" date="2018-06" db="EMBL/GenBank/DDBJ databases">
        <authorList>
            <consortium name="Pathogen Informatics"/>
            <person name="Doyle S."/>
        </authorList>
    </citation>
    <scope>NUCLEOTIDE SEQUENCE [LARGE SCALE GENOMIC DNA]</scope>
    <source>
        <strain evidence="3 5">NCTC12239</strain>
    </source>
</reference>
<dbReference type="STRING" id="39962.Lmor_3153"/>
<dbReference type="AlphaFoldDB" id="A0A378JY63"/>
<accession>A0A378JY63</accession>
<dbReference type="GO" id="GO:0016757">
    <property type="term" value="F:glycosyltransferase activity"/>
    <property type="evidence" value="ECO:0007669"/>
    <property type="project" value="UniProtKB-KW"/>
</dbReference>
<dbReference type="Gene3D" id="3.40.50.2020">
    <property type="match status" value="1"/>
</dbReference>
<evidence type="ECO:0000313" key="3">
    <source>
        <dbReference type="EMBL" id="STX63625.1"/>
    </source>
</evidence>
<feature type="domain" description="Phosphoribosyltransferase" evidence="1">
    <location>
        <begin position="13"/>
        <end position="170"/>
    </location>
</feature>
<name>A0A378JY63_9GAMM</name>
<dbReference type="Gene3D" id="3.30.1310.20">
    <property type="entry name" value="PRTase-like"/>
    <property type="match status" value="1"/>
</dbReference>
<dbReference type="EMBL" id="LNYN01000042">
    <property type="protein sequence ID" value="KTD31046.1"/>
    <property type="molecule type" value="Genomic_DNA"/>
</dbReference>
<evidence type="ECO:0000313" key="5">
    <source>
        <dbReference type="Proteomes" id="UP000254040"/>
    </source>
</evidence>
<evidence type="ECO:0000313" key="2">
    <source>
        <dbReference type="EMBL" id="KTD31046.1"/>
    </source>
</evidence>
<evidence type="ECO:0000313" key="4">
    <source>
        <dbReference type="Proteomes" id="UP000054985"/>
    </source>
</evidence>
<dbReference type="RefSeq" id="WP_028384866.1">
    <property type="nucleotide sequence ID" value="NZ_CAAAJG010000020.1"/>
</dbReference>
<dbReference type="CDD" id="cd06223">
    <property type="entry name" value="PRTases_typeI"/>
    <property type="match status" value="1"/>
</dbReference>